<gene>
    <name evidence="1" type="ORF">SDC9_30947</name>
</gene>
<name>A0A644V1D8_9ZZZZ</name>
<evidence type="ECO:0000313" key="1">
    <source>
        <dbReference type="EMBL" id="MPL84981.1"/>
    </source>
</evidence>
<organism evidence="1">
    <name type="scientific">bioreactor metagenome</name>
    <dbReference type="NCBI Taxonomy" id="1076179"/>
    <lineage>
        <taxon>unclassified sequences</taxon>
        <taxon>metagenomes</taxon>
        <taxon>ecological metagenomes</taxon>
    </lineage>
</organism>
<dbReference type="EMBL" id="VSSQ01000198">
    <property type="protein sequence ID" value="MPL84981.1"/>
    <property type="molecule type" value="Genomic_DNA"/>
</dbReference>
<evidence type="ECO:0008006" key="2">
    <source>
        <dbReference type="Google" id="ProtNLM"/>
    </source>
</evidence>
<dbReference type="AlphaFoldDB" id="A0A644V1D8"/>
<accession>A0A644V1D8</accession>
<comment type="caution">
    <text evidence="1">The sequence shown here is derived from an EMBL/GenBank/DDBJ whole genome shotgun (WGS) entry which is preliminary data.</text>
</comment>
<proteinExistence type="predicted"/>
<dbReference type="InterPro" id="IPR032342">
    <property type="entry name" value="DUF4861"/>
</dbReference>
<dbReference type="Pfam" id="PF16153">
    <property type="entry name" value="DUF4861"/>
    <property type="match status" value="1"/>
</dbReference>
<sequence>MKSFIILAFMNLCLISASGINIEITNPNQTDLKDAPVVVKLDKFKKTGQTKRNELAVYIDGKQVSSQLDDLNNDSIPDELVFLADLKAGEKKKVQLRRISDKKRIKFPAEVYASLILKEADGKHTNIREISSAKNDMYNKLHHHGVAFESALVAYRIYFDNKSTIDVYGKKQYQLELADTRWYPSDEQLAAGYGDDILLVSGWVGVGTVKGFEKDKATHINKFDSRTHRIVAAGNIRTVVESEVKGWEYEGKKTDMTVRYTLYARHRDVITEITTSGDIEILATGVQQIGGGACFQSNQLVGSWGSWYPQPDTVKYAKETAGLGLYMPKEYKGKQIMNGVNNLIVFPHKKEETTRFYFTVIAEKEEQNNIKTAEDFFKYLNNWRRGLKPIVVE</sequence>
<reference evidence="1" key="1">
    <citation type="submission" date="2019-08" db="EMBL/GenBank/DDBJ databases">
        <authorList>
            <person name="Kucharzyk K."/>
            <person name="Murdoch R.W."/>
            <person name="Higgins S."/>
            <person name="Loffler F."/>
        </authorList>
    </citation>
    <scope>NUCLEOTIDE SEQUENCE</scope>
</reference>
<protein>
    <recommendedName>
        <fullName evidence="2">DUF4861 domain-containing protein</fullName>
    </recommendedName>
</protein>